<dbReference type="InterPro" id="IPR005031">
    <property type="entry name" value="COQ10_START"/>
</dbReference>
<dbReference type="Pfam" id="PF03364">
    <property type="entry name" value="Polyketide_cyc"/>
    <property type="match status" value="1"/>
</dbReference>
<dbReference type="Gene3D" id="3.30.530.20">
    <property type="match status" value="1"/>
</dbReference>
<feature type="domain" description="Coenzyme Q-binding protein COQ10 START" evidence="1">
    <location>
        <begin position="11"/>
        <end position="133"/>
    </location>
</feature>
<protein>
    <submittedName>
        <fullName evidence="2">Ribosome-associated toxin RatA of RatAB toxin-antitoxin module</fullName>
    </submittedName>
</protein>
<accession>A0A7Z0EQB9</accession>
<dbReference type="SUPFAM" id="SSF55961">
    <property type="entry name" value="Bet v1-like"/>
    <property type="match status" value="1"/>
</dbReference>
<sequence>MPTVTTSHTSGASPEEVWEALLDSESYAGYMDEVREIKVISWEGDRRVSRWSVLLKGSELEWEEEESIDTARKRIDFHQTEGDLAYFTGYWQVTAVPEGTNAQLHVEFDIGIPMMSDMLNPVAARALEDNSQAILRRLGTRARDASEVGK</sequence>
<reference evidence="2 3" key="1">
    <citation type="submission" date="2020-07" db="EMBL/GenBank/DDBJ databases">
        <title>Sequencing the genomes of 1000 actinobacteria strains.</title>
        <authorList>
            <person name="Klenk H.-P."/>
        </authorList>
    </citation>
    <scope>NUCLEOTIDE SEQUENCE [LARGE SCALE GENOMIC DNA]</scope>
    <source>
        <strain evidence="2 3">DSM 44442</strain>
    </source>
</reference>
<dbReference type="AlphaFoldDB" id="A0A7Z0EQB9"/>
<evidence type="ECO:0000259" key="1">
    <source>
        <dbReference type="Pfam" id="PF03364"/>
    </source>
</evidence>
<organism evidence="2 3">
    <name type="scientific">Nocardiopsis aegyptia</name>
    <dbReference type="NCBI Taxonomy" id="220378"/>
    <lineage>
        <taxon>Bacteria</taxon>
        <taxon>Bacillati</taxon>
        <taxon>Actinomycetota</taxon>
        <taxon>Actinomycetes</taxon>
        <taxon>Streptosporangiales</taxon>
        <taxon>Nocardiopsidaceae</taxon>
        <taxon>Nocardiopsis</taxon>
    </lineage>
</organism>
<dbReference type="Proteomes" id="UP000572051">
    <property type="component" value="Unassembled WGS sequence"/>
</dbReference>
<gene>
    <name evidence="2" type="ORF">HNR10_003662</name>
</gene>
<dbReference type="EMBL" id="JACCFS010000001">
    <property type="protein sequence ID" value="NYJ35781.1"/>
    <property type="molecule type" value="Genomic_DNA"/>
</dbReference>
<evidence type="ECO:0000313" key="2">
    <source>
        <dbReference type="EMBL" id="NYJ35781.1"/>
    </source>
</evidence>
<evidence type="ECO:0000313" key="3">
    <source>
        <dbReference type="Proteomes" id="UP000572051"/>
    </source>
</evidence>
<keyword evidence="3" id="KW-1185">Reference proteome</keyword>
<dbReference type="InterPro" id="IPR023393">
    <property type="entry name" value="START-like_dom_sf"/>
</dbReference>
<dbReference type="RefSeq" id="WP_179825170.1">
    <property type="nucleotide sequence ID" value="NZ_JACCFS010000001.1"/>
</dbReference>
<comment type="caution">
    <text evidence="2">The sequence shown here is derived from an EMBL/GenBank/DDBJ whole genome shotgun (WGS) entry which is preliminary data.</text>
</comment>
<proteinExistence type="predicted"/>
<name>A0A7Z0EQB9_9ACTN</name>